<reference evidence="2" key="2">
    <citation type="submission" date="2021-01" db="UniProtKB">
        <authorList>
            <consortium name="EnsemblMetazoa"/>
        </authorList>
    </citation>
    <scope>IDENTIFICATION</scope>
</reference>
<dbReference type="Proteomes" id="UP000007110">
    <property type="component" value="Unassembled WGS sequence"/>
</dbReference>
<dbReference type="RefSeq" id="XP_030834632.1">
    <property type="nucleotide sequence ID" value="XM_030978772.1"/>
</dbReference>
<organism evidence="2 3">
    <name type="scientific">Strongylocentrotus purpuratus</name>
    <name type="common">Purple sea urchin</name>
    <dbReference type="NCBI Taxonomy" id="7668"/>
    <lineage>
        <taxon>Eukaryota</taxon>
        <taxon>Metazoa</taxon>
        <taxon>Echinodermata</taxon>
        <taxon>Eleutherozoa</taxon>
        <taxon>Echinozoa</taxon>
        <taxon>Echinoidea</taxon>
        <taxon>Euechinoidea</taxon>
        <taxon>Echinacea</taxon>
        <taxon>Camarodonta</taxon>
        <taxon>Echinidea</taxon>
        <taxon>Strongylocentrotidae</taxon>
        <taxon>Strongylocentrotus</taxon>
    </lineage>
</organism>
<reference evidence="3" key="1">
    <citation type="submission" date="2015-02" db="EMBL/GenBank/DDBJ databases">
        <title>Genome sequencing for Strongylocentrotus purpuratus.</title>
        <authorList>
            <person name="Murali S."/>
            <person name="Liu Y."/>
            <person name="Vee V."/>
            <person name="English A."/>
            <person name="Wang M."/>
            <person name="Skinner E."/>
            <person name="Han Y."/>
            <person name="Muzny D.M."/>
            <person name="Worley K.C."/>
            <person name="Gibbs R.A."/>
        </authorList>
    </citation>
    <scope>NUCLEOTIDE SEQUENCE</scope>
</reference>
<accession>A0A7M7NGE0</accession>
<name>A0A7M7NGE0_STRPU</name>
<dbReference type="EnsemblMetazoa" id="XM_030978772">
    <property type="protein sequence ID" value="XP_030834632"/>
    <property type="gene ID" value="LOC105438440"/>
</dbReference>
<dbReference type="InParanoid" id="A0A7M7NGE0"/>
<evidence type="ECO:0000313" key="3">
    <source>
        <dbReference type="Proteomes" id="UP000007110"/>
    </source>
</evidence>
<feature type="region of interest" description="Disordered" evidence="1">
    <location>
        <begin position="609"/>
        <end position="641"/>
    </location>
</feature>
<protein>
    <submittedName>
        <fullName evidence="2">Uncharacterized protein</fullName>
    </submittedName>
</protein>
<dbReference type="GeneID" id="105438440"/>
<dbReference type="AlphaFoldDB" id="A0A7M7NGE0"/>
<sequence>MSGNKGVVIKEAMVVLREWCDGKHNENQVIPLSLALERAKCKPLDRTFFMVADQLMKAISPKEVEGFVYRLTERHCKRLAKAVIITDQNKIATIMEENIQNCFLIQSMVNDWVDGQECCNFEKRCMLDDATIKIGRHDMTDAFGTTSYRVKTGDNLERPHPDARTFNSSSIFDDDLASLLKHLPTGAIPLFLEKLGISVDEEGDDLEKLRCWRDQNIKESKRYSLQALVSIHSDALNEANDSHVLDVNDDELENVIASMTSMKQMEELTSRLGIKNDKEQSHILHLTEWRNRCEMDERRKTLREALNAMELPGSILDRLPAEHVYQAELVRLAWKIFYIDVWPLTTLLDMDTNNEKSFGEQQTKGTVHLLIQLLEKSKGLDKHRRRDFCVAIRNLGYFDVARSGYFGYDASLSELCNMTSGLSEDDMVRLVDRLGLEKDVLSVCRGTTEAYDNFKLMKIWRNQLRLQPLHFRLELALGLRAVGRTNIASRILAGGYHTTEVGSRVVESICSSLEDDQLKMLCEHLTLKDQNDQSPTTDTATVVTEWVRNWLEEFDKFSVMKIIMDKIDLRRKKIDNLFSAGFVILAEEVMLLEMSIILYGKSADKTCEETPSKDDFDVEPDNEENQVASMKSESEQASEECLENASDQGYVIIPNNEEYDGGFMQV</sequence>
<dbReference type="KEGG" id="spu:105438440"/>
<keyword evidence="3" id="KW-1185">Reference proteome</keyword>
<evidence type="ECO:0000313" key="2">
    <source>
        <dbReference type="EnsemblMetazoa" id="XP_030834632"/>
    </source>
</evidence>
<proteinExistence type="predicted"/>
<evidence type="ECO:0000256" key="1">
    <source>
        <dbReference type="SAM" id="MobiDB-lite"/>
    </source>
</evidence>